<reference evidence="1 2" key="1">
    <citation type="journal article" date="2020" name="BMC Genomics">
        <title>Correction to: Identification and distribution of gene clusters required for synthesis of sphingolipid metabolism inhibitors in diverse species of the filamentous fungus Fusarium.</title>
        <authorList>
            <person name="Kim H.S."/>
            <person name="Lohmar J.M."/>
            <person name="Busman M."/>
            <person name="Brown D.W."/>
            <person name="Naumann T.A."/>
            <person name="Divon H.H."/>
            <person name="Lysoe E."/>
            <person name="Uhlig S."/>
            <person name="Proctor R.H."/>
        </authorList>
    </citation>
    <scope>NUCLEOTIDE SEQUENCE [LARGE SCALE GENOMIC DNA]</scope>
    <source>
        <strain evidence="1 2">NRRL 25214</strain>
    </source>
</reference>
<evidence type="ECO:0000313" key="1">
    <source>
        <dbReference type="EMBL" id="KAF5253603.1"/>
    </source>
</evidence>
<organism evidence="1 2">
    <name type="scientific">Fusarium anthophilum</name>
    <dbReference type="NCBI Taxonomy" id="48485"/>
    <lineage>
        <taxon>Eukaryota</taxon>
        <taxon>Fungi</taxon>
        <taxon>Dikarya</taxon>
        <taxon>Ascomycota</taxon>
        <taxon>Pezizomycotina</taxon>
        <taxon>Sordariomycetes</taxon>
        <taxon>Hypocreomycetidae</taxon>
        <taxon>Hypocreales</taxon>
        <taxon>Nectriaceae</taxon>
        <taxon>Fusarium</taxon>
        <taxon>Fusarium fujikuroi species complex</taxon>
    </lineage>
</organism>
<dbReference type="Proteomes" id="UP000573603">
    <property type="component" value="Unassembled WGS sequence"/>
</dbReference>
<proteinExistence type="predicted"/>
<dbReference type="EMBL" id="JABEVY010000033">
    <property type="protein sequence ID" value="KAF5253603.1"/>
    <property type="molecule type" value="Genomic_DNA"/>
</dbReference>
<keyword evidence="2" id="KW-1185">Reference proteome</keyword>
<sequence length="167" mass="19756">MYQHTAVLRQTIFADLDMVHTCSTRSEFPDESLDDRVYTATDDGDKANFIDSVIAEFRGFMPEDADIIGCEGENDDMHLFRRTREYRQRASEFWDHVLPSMMRNFEKTLASTWNPDPEALKDLGVTLWIEEERKQEVCARVYEVRRDDEESRRVAFKELMDKLEMIE</sequence>
<gene>
    <name evidence="1" type="ORF">FANTH_1530</name>
</gene>
<evidence type="ECO:0000313" key="2">
    <source>
        <dbReference type="Proteomes" id="UP000573603"/>
    </source>
</evidence>
<name>A0A8H4ZVM3_9HYPO</name>
<comment type="caution">
    <text evidence="1">The sequence shown here is derived from an EMBL/GenBank/DDBJ whole genome shotgun (WGS) entry which is preliminary data.</text>
</comment>
<accession>A0A8H4ZVM3</accession>
<dbReference type="AlphaFoldDB" id="A0A8H4ZVM3"/>
<protein>
    <submittedName>
        <fullName evidence="1">Uncharacterized protein</fullName>
    </submittedName>
</protein>